<dbReference type="GO" id="GO:0005886">
    <property type="term" value="C:plasma membrane"/>
    <property type="evidence" value="ECO:0007669"/>
    <property type="project" value="UniProtKB-SubCell"/>
</dbReference>
<evidence type="ECO:0000259" key="12">
    <source>
        <dbReference type="Pfam" id="PF10099"/>
    </source>
</evidence>
<keyword evidence="4 11" id="KW-0812">Transmembrane</keyword>
<dbReference type="PANTHER" id="PTHR37461:SF1">
    <property type="entry name" value="ANTI-SIGMA-K FACTOR RSKA"/>
    <property type="match status" value="1"/>
</dbReference>
<evidence type="ECO:0000256" key="10">
    <source>
        <dbReference type="ARBA" id="ARBA00030803"/>
    </source>
</evidence>
<dbReference type="OrthoDB" id="153510at2"/>
<evidence type="ECO:0000256" key="11">
    <source>
        <dbReference type="SAM" id="Phobius"/>
    </source>
</evidence>
<comment type="subcellular location">
    <subcellularLocation>
        <location evidence="2">Cell membrane</location>
    </subcellularLocation>
    <subcellularLocation>
        <location evidence="1">Membrane</location>
        <topology evidence="1">Single-pass membrane protein</topology>
    </subcellularLocation>
</comment>
<evidence type="ECO:0000313" key="13">
    <source>
        <dbReference type="EMBL" id="BAU33266.1"/>
    </source>
</evidence>
<sequence length="284" mass="28570">MSSLSNEQLETAAAYALGALDADEAAEFELVLALSPELQREVESLREATGMLGAATAPVAPSPGLKLSVMAQLAATPQLPREDAGAQLAAHAAPVDPAQLAPAHTLAGAEPATEIPAPIPMSGLAADKARMRWFARPATIVAAAAAAVALFFAGVFAADLVRPSSVNQQVLAQVVAAPDATVASSEVAGGATASLVSSESLGLSVMVFDGLEALSDDEAYALWYITGDQISPAGLFTVDADGQTVQVLEGEFVAGTIVGVTVEPASGSPQPTSDPIVAIVTESA</sequence>
<keyword evidence="5 11" id="KW-1133">Transmembrane helix</keyword>
<keyword evidence="8" id="KW-0804">Transcription</keyword>
<dbReference type="EMBL" id="AP017315">
    <property type="protein sequence ID" value="BAU33266.1"/>
    <property type="molecule type" value="Genomic_DNA"/>
</dbReference>
<dbReference type="RefSeq" id="WP_096423001.1">
    <property type="nucleotide sequence ID" value="NZ_AP017315.1"/>
</dbReference>
<feature type="transmembrane region" description="Helical" evidence="11">
    <location>
        <begin position="138"/>
        <end position="158"/>
    </location>
</feature>
<gene>
    <name evidence="13" type="ORF">MalAC0309_2425</name>
</gene>
<keyword evidence="7 11" id="KW-0472">Membrane</keyword>
<keyword evidence="3" id="KW-1003">Cell membrane</keyword>
<evidence type="ECO:0000256" key="1">
    <source>
        <dbReference type="ARBA" id="ARBA00004167"/>
    </source>
</evidence>
<dbReference type="InterPro" id="IPR051474">
    <property type="entry name" value="Anti-sigma-K/W_factor"/>
</dbReference>
<proteinExistence type="predicted"/>
<evidence type="ECO:0000256" key="8">
    <source>
        <dbReference type="ARBA" id="ARBA00023163"/>
    </source>
</evidence>
<evidence type="ECO:0000256" key="5">
    <source>
        <dbReference type="ARBA" id="ARBA00022989"/>
    </source>
</evidence>
<organism evidence="13 14">
    <name type="scientific">Microcella alkaliphila</name>
    <dbReference type="NCBI Taxonomy" id="279828"/>
    <lineage>
        <taxon>Bacteria</taxon>
        <taxon>Bacillati</taxon>
        <taxon>Actinomycetota</taxon>
        <taxon>Actinomycetes</taxon>
        <taxon>Micrococcales</taxon>
        <taxon>Microbacteriaceae</taxon>
        <taxon>Microcella</taxon>
    </lineage>
</organism>
<dbReference type="AlphaFoldDB" id="A0A0U5CHQ1"/>
<reference evidence="14" key="1">
    <citation type="submission" date="2015-12" db="EMBL/GenBank/DDBJ databases">
        <authorList>
            <person name="Shamseldin A."/>
            <person name="Moawad H."/>
            <person name="Abd El-Rahim W.M."/>
            <person name="Sadowsky M.J."/>
        </authorList>
    </citation>
    <scope>NUCLEOTIDE SEQUENCE [LARGE SCALE GENOMIC DNA]</scope>
    <source>
        <strain evidence="14">JAM AC0309</strain>
    </source>
</reference>
<dbReference type="Pfam" id="PF10099">
    <property type="entry name" value="RskA_C"/>
    <property type="match status" value="1"/>
</dbReference>
<dbReference type="GO" id="GO:0016989">
    <property type="term" value="F:sigma factor antagonist activity"/>
    <property type="evidence" value="ECO:0007669"/>
    <property type="project" value="TreeGrafter"/>
</dbReference>
<dbReference type="Gene3D" id="1.10.10.1320">
    <property type="entry name" value="Anti-sigma factor, zinc-finger domain"/>
    <property type="match status" value="1"/>
</dbReference>
<evidence type="ECO:0000256" key="7">
    <source>
        <dbReference type="ARBA" id="ARBA00023136"/>
    </source>
</evidence>
<dbReference type="KEGG" id="malk:MalAC0309_2425"/>
<dbReference type="PANTHER" id="PTHR37461">
    <property type="entry name" value="ANTI-SIGMA-K FACTOR RSKA"/>
    <property type="match status" value="1"/>
</dbReference>
<evidence type="ECO:0000256" key="6">
    <source>
        <dbReference type="ARBA" id="ARBA00023015"/>
    </source>
</evidence>
<dbReference type="GO" id="GO:0006417">
    <property type="term" value="P:regulation of translation"/>
    <property type="evidence" value="ECO:0007669"/>
    <property type="project" value="TreeGrafter"/>
</dbReference>
<evidence type="ECO:0000256" key="4">
    <source>
        <dbReference type="ARBA" id="ARBA00022692"/>
    </source>
</evidence>
<evidence type="ECO:0000256" key="9">
    <source>
        <dbReference type="ARBA" id="ARBA00029829"/>
    </source>
</evidence>
<dbReference type="Proteomes" id="UP000218965">
    <property type="component" value="Chromosome"/>
</dbReference>
<evidence type="ECO:0000313" key="14">
    <source>
        <dbReference type="Proteomes" id="UP000218965"/>
    </source>
</evidence>
<evidence type="ECO:0000256" key="3">
    <source>
        <dbReference type="ARBA" id="ARBA00022475"/>
    </source>
</evidence>
<dbReference type="InterPro" id="IPR041916">
    <property type="entry name" value="Anti_sigma_zinc_sf"/>
</dbReference>
<feature type="domain" description="Anti-sigma K factor RskA C-terminal" evidence="12">
    <location>
        <begin position="142"/>
        <end position="276"/>
    </location>
</feature>
<keyword evidence="6" id="KW-0805">Transcription regulation</keyword>
<dbReference type="InterPro" id="IPR018764">
    <property type="entry name" value="RskA_C"/>
</dbReference>
<reference evidence="13 14" key="2">
    <citation type="submission" date="2016-01" db="EMBL/GenBank/DDBJ databases">
        <title>Microcella alkaliphila JAM AC0309 whole genome shotgun sequence.</title>
        <authorList>
            <person name="Kurata A."/>
            <person name="Hirose Y."/>
            <person name="Kishimoto N."/>
            <person name="Kobayashi T."/>
        </authorList>
    </citation>
    <scope>NUCLEOTIDE SEQUENCE [LARGE SCALE GENOMIC DNA]</scope>
    <source>
        <strain evidence="13 14">JAM AC0309</strain>
    </source>
</reference>
<protein>
    <recommendedName>
        <fullName evidence="10">Regulator of SigK</fullName>
    </recommendedName>
    <alternativeName>
        <fullName evidence="9">Sigma-K anti-sigma factor RskA</fullName>
    </alternativeName>
</protein>
<name>A0A0U5CHQ1_9MICO</name>
<accession>A0A0U5CHQ1</accession>
<evidence type="ECO:0000256" key="2">
    <source>
        <dbReference type="ARBA" id="ARBA00004236"/>
    </source>
</evidence>